<keyword evidence="2" id="KW-0479">Metal-binding</keyword>
<dbReference type="PaxDb" id="3708-A0A078JMD3"/>
<name>A0A078JMD3_BRANA</name>
<keyword evidence="10" id="KW-1185">Reference proteome</keyword>
<evidence type="ECO:0000256" key="6">
    <source>
        <dbReference type="SAM" id="MobiDB-lite"/>
    </source>
</evidence>
<dbReference type="GO" id="GO:0006260">
    <property type="term" value="P:DNA replication"/>
    <property type="evidence" value="ECO:0000318"/>
    <property type="project" value="GO_Central"/>
</dbReference>
<dbReference type="InterPro" id="IPR003871">
    <property type="entry name" value="RFA1B/D_OB_1st"/>
</dbReference>
<dbReference type="InterPro" id="IPR012340">
    <property type="entry name" value="NA-bd_OB-fold"/>
</dbReference>
<evidence type="ECO:0000313" key="10">
    <source>
        <dbReference type="Proteomes" id="UP000028999"/>
    </source>
</evidence>
<keyword evidence="4" id="KW-0862">Zinc</keyword>
<organism evidence="9 10">
    <name type="scientific">Brassica napus</name>
    <name type="common">Rape</name>
    <dbReference type="NCBI Taxonomy" id="3708"/>
    <lineage>
        <taxon>Eukaryota</taxon>
        <taxon>Viridiplantae</taxon>
        <taxon>Streptophyta</taxon>
        <taxon>Embryophyta</taxon>
        <taxon>Tracheophyta</taxon>
        <taxon>Spermatophyta</taxon>
        <taxon>Magnoliopsida</taxon>
        <taxon>eudicotyledons</taxon>
        <taxon>Gunneridae</taxon>
        <taxon>Pentapetalae</taxon>
        <taxon>rosids</taxon>
        <taxon>malvids</taxon>
        <taxon>Brassicales</taxon>
        <taxon>Brassicaceae</taxon>
        <taxon>Brassiceae</taxon>
        <taxon>Brassica</taxon>
    </lineage>
</organism>
<dbReference type="Pfam" id="PF08646">
    <property type="entry name" value="Rep_fac-A_C"/>
    <property type="match status" value="1"/>
</dbReference>
<feature type="domain" description="Replication protein A 70 kDa DNA-binding subunit B/D first OB fold" evidence="7">
    <location>
        <begin position="3"/>
        <end position="106"/>
    </location>
</feature>
<accession>A0A078JMD3</accession>
<dbReference type="PANTHER" id="PTHR47165">
    <property type="entry name" value="OS03G0429900 PROTEIN"/>
    <property type="match status" value="1"/>
</dbReference>
<evidence type="ECO:0000256" key="3">
    <source>
        <dbReference type="ARBA" id="ARBA00022771"/>
    </source>
</evidence>
<dbReference type="InterPro" id="IPR013955">
    <property type="entry name" value="Rep_factor-A_C"/>
</dbReference>
<evidence type="ECO:0000259" key="8">
    <source>
        <dbReference type="Pfam" id="PF08646"/>
    </source>
</evidence>
<dbReference type="PANTHER" id="PTHR47165:SF4">
    <property type="entry name" value="OS03G0429900 PROTEIN"/>
    <property type="match status" value="1"/>
</dbReference>
<keyword evidence="3" id="KW-0863">Zinc-finger</keyword>
<dbReference type="GO" id="GO:0043047">
    <property type="term" value="F:single-stranded telomeric DNA binding"/>
    <property type="evidence" value="ECO:0000318"/>
    <property type="project" value="GO_Central"/>
</dbReference>
<gene>
    <name evidence="9" type="primary">BnaAnng28000D</name>
    <name evidence="9" type="ORF">GSBRNA2T00077043001</name>
</gene>
<comment type="similarity">
    <text evidence="1">Belongs to the replication factor A protein 1 family.</text>
</comment>
<dbReference type="GO" id="GO:0008270">
    <property type="term" value="F:zinc ion binding"/>
    <property type="evidence" value="ECO:0007669"/>
    <property type="project" value="UniProtKB-KW"/>
</dbReference>
<sequence>MAFTLLSDLKAGRCSNTAEVRLLRVWEARNINKGMELMSLDMLLIDENSTVVHGTVSALLQLRFRPRMTEGSVYTLSGFDVTRSSPKYRLSDAPVAIRFNDGTEFEKLSTTSRTIPTEHFRFRPYDQILGLANTGRQLPDVMGELSAIRSTITDRIPGAQRVMLNLRLESDTTVCVSIFDSLALAFHSKLDVYGKEPRIVVVTAVNPKLVSGKLYLNGTSATRVFFDSETAVGVDALARQASFLLFDNAFFFFLLLICHKRLPSGGTDQAGSSSKVVHAQKIEPMTVSELNQFIFTADPQIIEFLCTAKVTEIQLDEGWCYIGCSTCSKKLIREETSFTCVPCNETNAVAKLKYRVILSVSDDTGAAAFLGFDEEIASLTHVLASDAAHIVGIGTNAQVDIDLPRSLANLVGSTYTFQLRLKDFNFGPNHRSFTISRIFPARDLAPKPTFSQDGGEDTDQSIPQSVATGLDVGAAIVNNGADQLTDADGARMVHEAAASGEDAGEATARKKARVE</sequence>
<proteinExistence type="inferred from homology"/>
<dbReference type="GO" id="GO:0051321">
    <property type="term" value="P:meiotic cell cycle"/>
    <property type="evidence" value="ECO:0000318"/>
    <property type="project" value="GO_Central"/>
</dbReference>
<dbReference type="CDD" id="cd04476">
    <property type="entry name" value="RPA1_DBD_C"/>
    <property type="match status" value="1"/>
</dbReference>
<evidence type="ECO:0000256" key="5">
    <source>
        <dbReference type="ARBA" id="ARBA00023125"/>
    </source>
</evidence>
<dbReference type="OMA" id="ICARAVH"/>
<dbReference type="Gene3D" id="2.40.50.140">
    <property type="entry name" value="Nucleic acid-binding proteins"/>
    <property type="match status" value="3"/>
</dbReference>
<feature type="domain" description="Replication factor A C-terminal" evidence="8">
    <location>
        <begin position="305"/>
        <end position="431"/>
    </location>
</feature>
<dbReference type="SUPFAM" id="SSF50249">
    <property type="entry name" value="Nucleic acid-binding proteins"/>
    <property type="match status" value="2"/>
</dbReference>
<dbReference type="CDD" id="cd04480">
    <property type="entry name" value="RPA1_DBD_A_like"/>
    <property type="match status" value="1"/>
</dbReference>
<dbReference type="GO" id="GO:0003684">
    <property type="term" value="F:damaged DNA binding"/>
    <property type="evidence" value="ECO:0000318"/>
    <property type="project" value="GO_Central"/>
</dbReference>
<evidence type="ECO:0000256" key="2">
    <source>
        <dbReference type="ARBA" id="ARBA00022723"/>
    </source>
</evidence>
<dbReference type="EMBL" id="LK037778">
    <property type="protein sequence ID" value="CDY68673.1"/>
    <property type="molecule type" value="Genomic_DNA"/>
</dbReference>
<feature type="region of interest" description="Disordered" evidence="6">
    <location>
        <begin position="495"/>
        <end position="515"/>
    </location>
</feature>
<dbReference type="GO" id="GO:0006289">
    <property type="term" value="P:nucleotide-excision repair"/>
    <property type="evidence" value="ECO:0000318"/>
    <property type="project" value="GO_Central"/>
</dbReference>
<dbReference type="AlphaFoldDB" id="A0A078JMD3"/>
<dbReference type="InterPro" id="IPR047192">
    <property type="entry name" value="Euk_RPA1_DBD_C"/>
</dbReference>
<evidence type="ECO:0000256" key="4">
    <source>
        <dbReference type="ARBA" id="ARBA00022833"/>
    </source>
</evidence>
<evidence type="ECO:0000313" key="9">
    <source>
        <dbReference type="EMBL" id="CDY68673.1"/>
    </source>
</evidence>
<evidence type="ECO:0000256" key="1">
    <source>
        <dbReference type="ARBA" id="ARBA00005690"/>
    </source>
</evidence>
<dbReference type="Pfam" id="PF02721">
    <property type="entry name" value="DUF223"/>
    <property type="match status" value="1"/>
</dbReference>
<reference evidence="9 10" key="1">
    <citation type="journal article" date="2014" name="Science">
        <title>Plant genetics. Early allopolyploid evolution in the post-Neolithic Brassica napus oilseed genome.</title>
        <authorList>
            <person name="Chalhoub B."/>
            <person name="Denoeud F."/>
            <person name="Liu S."/>
            <person name="Parkin I.A."/>
            <person name="Tang H."/>
            <person name="Wang X."/>
            <person name="Chiquet J."/>
            <person name="Belcram H."/>
            <person name="Tong C."/>
            <person name="Samans B."/>
            <person name="Correa M."/>
            <person name="Da Silva C."/>
            <person name="Just J."/>
            <person name="Falentin C."/>
            <person name="Koh C.S."/>
            <person name="Le Clainche I."/>
            <person name="Bernard M."/>
            <person name="Bento P."/>
            <person name="Noel B."/>
            <person name="Labadie K."/>
            <person name="Alberti A."/>
            <person name="Charles M."/>
            <person name="Arnaud D."/>
            <person name="Guo H."/>
            <person name="Daviaud C."/>
            <person name="Alamery S."/>
            <person name="Jabbari K."/>
            <person name="Zhao M."/>
            <person name="Edger P.P."/>
            <person name="Chelaifa H."/>
            <person name="Tack D."/>
            <person name="Lassalle G."/>
            <person name="Mestiri I."/>
            <person name="Schnel N."/>
            <person name="Le Paslier M.C."/>
            <person name="Fan G."/>
            <person name="Renault V."/>
            <person name="Bayer P.E."/>
            <person name="Golicz A.A."/>
            <person name="Manoli S."/>
            <person name="Lee T.H."/>
            <person name="Thi V.H."/>
            <person name="Chalabi S."/>
            <person name="Hu Q."/>
            <person name="Fan C."/>
            <person name="Tollenaere R."/>
            <person name="Lu Y."/>
            <person name="Battail C."/>
            <person name="Shen J."/>
            <person name="Sidebottom C.H."/>
            <person name="Wang X."/>
            <person name="Canaguier A."/>
            <person name="Chauveau A."/>
            <person name="Berard A."/>
            <person name="Deniot G."/>
            <person name="Guan M."/>
            <person name="Liu Z."/>
            <person name="Sun F."/>
            <person name="Lim Y.P."/>
            <person name="Lyons E."/>
            <person name="Town C.D."/>
            <person name="Bancroft I."/>
            <person name="Wang X."/>
            <person name="Meng J."/>
            <person name="Ma J."/>
            <person name="Pires J.C."/>
            <person name="King G.J."/>
            <person name="Brunel D."/>
            <person name="Delourme R."/>
            <person name="Renard M."/>
            <person name="Aury J.M."/>
            <person name="Adams K.L."/>
            <person name="Batley J."/>
            <person name="Snowdon R.J."/>
            <person name="Tost J."/>
            <person name="Edwards D."/>
            <person name="Zhou Y."/>
            <person name="Hua W."/>
            <person name="Sharpe A.G."/>
            <person name="Paterson A.H."/>
            <person name="Guan C."/>
            <person name="Wincker P."/>
        </authorList>
    </citation>
    <scope>NUCLEOTIDE SEQUENCE [LARGE SCALE GENOMIC DNA]</scope>
    <source>
        <strain evidence="10">cv. Darmor-bzh</strain>
    </source>
</reference>
<protein>
    <submittedName>
        <fullName evidence="9">BnaAnng28000D protein</fullName>
    </submittedName>
</protein>
<keyword evidence="5" id="KW-0238">DNA-binding</keyword>
<dbReference type="GO" id="GO:0007004">
    <property type="term" value="P:telomere maintenance via telomerase"/>
    <property type="evidence" value="ECO:0000318"/>
    <property type="project" value="GO_Central"/>
</dbReference>
<dbReference type="GO" id="GO:0005662">
    <property type="term" value="C:DNA replication factor A complex"/>
    <property type="evidence" value="ECO:0000318"/>
    <property type="project" value="GO_Central"/>
</dbReference>
<dbReference type="Proteomes" id="UP000028999">
    <property type="component" value="Unassembled WGS sequence"/>
</dbReference>
<dbReference type="Gramene" id="CDY68673">
    <property type="protein sequence ID" value="CDY68673"/>
    <property type="gene ID" value="GSBRNA2T00077043001"/>
</dbReference>
<evidence type="ECO:0000259" key="7">
    <source>
        <dbReference type="Pfam" id="PF02721"/>
    </source>
</evidence>
<dbReference type="GO" id="GO:0000724">
    <property type="term" value="P:double-strand break repair via homologous recombination"/>
    <property type="evidence" value="ECO:0000318"/>
    <property type="project" value="GO_Central"/>
</dbReference>